<proteinExistence type="predicted"/>
<dbReference type="EMBL" id="JBHMCA010000069">
    <property type="protein sequence ID" value="MFB9449683.1"/>
    <property type="molecule type" value="Genomic_DNA"/>
</dbReference>
<name>A0ABV5MLF8_9ACTN</name>
<reference evidence="1 2" key="1">
    <citation type="submission" date="2024-09" db="EMBL/GenBank/DDBJ databases">
        <authorList>
            <person name="Sun Q."/>
            <person name="Mori K."/>
        </authorList>
    </citation>
    <scope>NUCLEOTIDE SEQUENCE [LARGE SCALE GENOMIC DNA]</scope>
    <source>
        <strain evidence="1 2">JCM 3307</strain>
    </source>
</reference>
<sequence>MTYELPLPDGRILRTRISHPVDRSTYGPSLWSHILRDQLDVVEDDFWHCVQHGVKPARSQPEQPAAEPLPTELVHLLITRVGVDEAEVARMSKEEAVQRLNRFWAEGV</sequence>
<protein>
    <recommendedName>
        <fullName evidence="3">Cytotoxic translational repressor of toxin-antitoxin stability system</fullName>
    </recommendedName>
</protein>
<organism evidence="1 2">
    <name type="scientific">Dactylosporangium vinaceum</name>
    <dbReference type="NCBI Taxonomy" id="53362"/>
    <lineage>
        <taxon>Bacteria</taxon>
        <taxon>Bacillati</taxon>
        <taxon>Actinomycetota</taxon>
        <taxon>Actinomycetes</taxon>
        <taxon>Micromonosporales</taxon>
        <taxon>Micromonosporaceae</taxon>
        <taxon>Dactylosporangium</taxon>
    </lineage>
</organism>
<evidence type="ECO:0008006" key="3">
    <source>
        <dbReference type="Google" id="ProtNLM"/>
    </source>
</evidence>
<evidence type="ECO:0000313" key="2">
    <source>
        <dbReference type="Proteomes" id="UP001589608"/>
    </source>
</evidence>
<gene>
    <name evidence="1" type="ORF">ACFFTR_41945</name>
</gene>
<evidence type="ECO:0000313" key="1">
    <source>
        <dbReference type="EMBL" id="MFB9449683.1"/>
    </source>
</evidence>
<accession>A0ABV5MLF8</accession>
<dbReference type="RefSeq" id="WP_223100638.1">
    <property type="nucleotide sequence ID" value="NZ_CP061913.1"/>
</dbReference>
<comment type="caution">
    <text evidence="1">The sequence shown here is derived from an EMBL/GenBank/DDBJ whole genome shotgun (WGS) entry which is preliminary data.</text>
</comment>
<dbReference type="Proteomes" id="UP001589608">
    <property type="component" value="Unassembled WGS sequence"/>
</dbReference>
<keyword evidence="2" id="KW-1185">Reference proteome</keyword>